<organism evidence="4 5">
    <name type="scientific">Blautia producta</name>
    <dbReference type="NCBI Taxonomy" id="33035"/>
    <lineage>
        <taxon>Bacteria</taxon>
        <taxon>Bacillati</taxon>
        <taxon>Bacillota</taxon>
        <taxon>Clostridia</taxon>
        <taxon>Lachnospirales</taxon>
        <taxon>Lachnospiraceae</taxon>
        <taxon>Blautia</taxon>
    </lineage>
</organism>
<dbReference type="PANTHER" id="PTHR30461:SF23">
    <property type="entry name" value="DNA RECOMBINASE-RELATED"/>
    <property type="match status" value="1"/>
</dbReference>
<dbReference type="InterPro" id="IPR011109">
    <property type="entry name" value="DNA_bind_recombinase_dom"/>
</dbReference>
<feature type="domain" description="Recombinase" evidence="3">
    <location>
        <begin position="169"/>
        <end position="311"/>
    </location>
</feature>
<protein>
    <submittedName>
        <fullName evidence="4">Resolvase</fullName>
    </submittedName>
</protein>
<dbReference type="InterPro" id="IPR006119">
    <property type="entry name" value="Resolv_N"/>
</dbReference>
<dbReference type="GO" id="GO:0000150">
    <property type="term" value="F:DNA strand exchange activity"/>
    <property type="evidence" value="ECO:0007669"/>
    <property type="project" value="InterPro"/>
</dbReference>
<accession>A0A7G5MX89</accession>
<feature type="domain" description="Resolvase/invertase-type recombinase catalytic" evidence="2">
    <location>
        <begin position="11"/>
        <end position="161"/>
    </location>
</feature>
<dbReference type="RefSeq" id="WP_026255542.1">
    <property type="nucleotide sequence ID" value="NZ_CABLBP010000025.1"/>
</dbReference>
<dbReference type="SUPFAM" id="SSF53041">
    <property type="entry name" value="Resolvase-like"/>
    <property type="match status" value="1"/>
</dbReference>
<evidence type="ECO:0000313" key="4">
    <source>
        <dbReference type="EMBL" id="QMW79232.1"/>
    </source>
</evidence>
<dbReference type="Gene3D" id="3.90.1750.20">
    <property type="entry name" value="Putative Large Serine Recombinase, Chain B, Domain 2"/>
    <property type="match status" value="1"/>
</dbReference>
<evidence type="ECO:0000313" key="5">
    <source>
        <dbReference type="Proteomes" id="UP000515789"/>
    </source>
</evidence>
<dbReference type="GO" id="GO:0003677">
    <property type="term" value="F:DNA binding"/>
    <property type="evidence" value="ECO:0007669"/>
    <property type="project" value="InterPro"/>
</dbReference>
<dbReference type="GeneID" id="75051824"/>
<dbReference type="CDD" id="cd03770">
    <property type="entry name" value="SR_TndX_transposase"/>
    <property type="match status" value="1"/>
</dbReference>
<dbReference type="InterPro" id="IPR036162">
    <property type="entry name" value="Resolvase-like_N_sf"/>
</dbReference>
<reference evidence="4 5" key="1">
    <citation type="submission" date="2019-04" db="EMBL/GenBank/DDBJ databases">
        <authorList>
            <person name="Schori C."/>
            <person name="Ahrens C."/>
        </authorList>
    </citation>
    <scope>NUCLEOTIDE SEQUENCE [LARGE SCALE GENOMIC DNA]</scope>
    <source>
        <strain evidence="4 5">DSM 2950</strain>
    </source>
</reference>
<sequence length="542" mass="63330">MKHQKVSNLFNVAIYIRLSREDGDKEESDSVGNQRKLLTEYVAKKEDFILYDIYVDDGYSGTNFNRPSFQKMIADIEDGKVNCVVVKDLSRFGRDYIDTGRYLERYFPELGVRFISVTDSIDSMKQAYDMLLPIKNIFNEQYARDISKKIQATVKSKQKAGEFIGAFTSYGYKKSPVDKNKLVIDDYAADVVRRIFSLYIQGYGKQRIAKLLNSEGILCPAEYKKVNGENYKNCNRLESTTYWSYSTINSILHREMYVGNMVQGTKHQRMRSKQKKMPKEEWIIVENTHEPIIDKETWEKAQSLLQKRTRELDLETNKNIFAGFVKCGDCGRAMTKNMWRRADGSKTYSLYCGTYKRNGKQYCTPHTLPMAVLKDIVLGDLKAIVDSVDNLKELVQSQSFTASKVKRIADTELSKIKAELERVKRLKKSIYEDYREELISKEEFLSYREDYLKKEELYSKQIEALEEKKKDNVTEDVFETPWLKRLLELKDIETLDRDIVVEMISEIKVYENRKIKITYNFGNELEHLFSSVYSVESEEKAI</sequence>
<dbReference type="EMBL" id="CP039126">
    <property type="protein sequence ID" value="QMW79232.1"/>
    <property type="molecule type" value="Genomic_DNA"/>
</dbReference>
<dbReference type="Pfam" id="PF07508">
    <property type="entry name" value="Recombinase"/>
    <property type="match status" value="1"/>
</dbReference>
<dbReference type="InterPro" id="IPR050639">
    <property type="entry name" value="SSR_resolvase"/>
</dbReference>
<dbReference type="InterPro" id="IPR038109">
    <property type="entry name" value="DNA_bind_recomb_sf"/>
</dbReference>
<dbReference type="SMART" id="SM00857">
    <property type="entry name" value="Resolvase"/>
    <property type="match status" value="1"/>
</dbReference>
<gene>
    <name evidence="4" type="ORF">E5259_17415</name>
</gene>
<dbReference type="AlphaFoldDB" id="A0A7G5MX89"/>
<evidence type="ECO:0000259" key="3">
    <source>
        <dbReference type="PROSITE" id="PS51737"/>
    </source>
</evidence>
<dbReference type="Pfam" id="PF00239">
    <property type="entry name" value="Resolvase"/>
    <property type="match status" value="1"/>
</dbReference>
<evidence type="ECO:0000256" key="1">
    <source>
        <dbReference type="SAM" id="Coils"/>
    </source>
</evidence>
<dbReference type="PROSITE" id="PS51736">
    <property type="entry name" value="RECOMBINASES_3"/>
    <property type="match status" value="1"/>
</dbReference>
<dbReference type="PANTHER" id="PTHR30461">
    <property type="entry name" value="DNA-INVERTASE FROM LAMBDOID PROPHAGE"/>
    <property type="match status" value="1"/>
</dbReference>
<feature type="coiled-coil region" evidence="1">
    <location>
        <begin position="406"/>
        <end position="468"/>
    </location>
</feature>
<evidence type="ECO:0000259" key="2">
    <source>
        <dbReference type="PROSITE" id="PS51736"/>
    </source>
</evidence>
<dbReference type="Pfam" id="PF13408">
    <property type="entry name" value="Zn_ribbon_recom"/>
    <property type="match status" value="1"/>
</dbReference>
<proteinExistence type="predicted"/>
<dbReference type="InterPro" id="IPR025827">
    <property type="entry name" value="Zn_ribbon_recom_dom"/>
</dbReference>
<dbReference type="PROSITE" id="PS51737">
    <property type="entry name" value="RECOMBINASE_DNA_BIND"/>
    <property type="match status" value="1"/>
</dbReference>
<dbReference type="Gene3D" id="3.40.50.1390">
    <property type="entry name" value="Resolvase, N-terminal catalytic domain"/>
    <property type="match status" value="1"/>
</dbReference>
<keyword evidence="1" id="KW-0175">Coiled coil</keyword>
<dbReference type="Proteomes" id="UP000515789">
    <property type="component" value="Chromosome"/>
</dbReference>
<name>A0A7G5MX89_9FIRM</name>